<accession>A0A3L8ADS9</accession>
<evidence type="ECO:0000313" key="2">
    <source>
        <dbReference type="EMBL" id="TGY01590.1"/>
    </source>
</evidence>
<keyword evidence="4" id="KW-1185">Reference proteome</keyword>
<dbReference type="InterPro" id="IPR011990">
    <property type="entry name" value="TPR-like_helical_dom_sf"/>
</dbReference>
<dbReference type="InterPro" id="IPR036737">
    <property type="entry name" value="OmpA-like_sf"/>
</dbReference>
<organism evidence="1 3">
    <name type="scientific">Bacteroides acidifaciens</name>
    <dbReference type="NCBI Taxonomy" id="85831"/>
    <lineage>
        <taxon>Bacteria</taxon>
        <taxon>Pseudomonadati</taxon>
        <taxon>Bacteroidota</taxon>
        <taxon>Bacteroidia</taxon>
        <taxon>Bacteroidales</taxon>
        <taxon>Bacteroidaceae</taxon>
        <taxon>Bacteroides</taxon>
    </lineage>
</organism>
<dbReference type="AlphaFoldDB" id="A0A3L8ADS9"/>
<comment type="caution">
    <text evidence="1">The sequence shown here is derived from an EMBL/GenBank/DDBJ whole genome shotgun (WGS) entry which is preliminary data.</text>
</comment>
<dbReference type="Gene3D" id="3.30.1330.60">
    <property type="entry name" value="OmpA-like domain"/>
    <property type="match status" value="1"/>
</dbReference>
<dbReference type="EMBL" id="RAZM01000014">
    <property type="protein sequence ID" value="RLT80763.1"/>
    <property type="molecule type" value="Genomic_DNA"/>
</dbReference>
<dbReference type="STRING" id="1235814.GCA_000613385_02732"/>
<name>A0A3L8ADS9_9BACE</name>
<dbReference type="Proteomes" id="UP000267159">
    <property type="component" value="Unassembled WGS sequence"/>
</dbReference>
<reference evidence="2 4" key="2">
    <citation type="submission" date="2019-04" db="EMBL/GenBank/DDBJ databases">
        <title>Microbes associate with the intestines of laboratory mice.</title>
        <authorList>
            <person name="Navarre W."/>
            <person name="Wong E."/>
            <person name="Huang K."/>
            <person name="Tropini C."/>
            <person name="Ng K."/>
            <person name="Yu B."/>
        </authorList>
    </citation>
    <scope>NUCLEOTIDE SEQUENCE [LARGE SCALE GENOMIC DNA]</scope>
    <source>
        <strain evidence="2 4">NM70_E10</strain>
    </source>
</reference>
<sequence>MFSDKMHHTMKVNMLKNSIVCAVVMMLCVGTASAHSGRLFKVSKINISRGEGQLLIHFDVDARHIKPGLDREVVFTPVIRAIGSADSLRLPAITVAGKNSYYAHLRNKDIMPGEKLVRAGSDELVAFRETVRFQPWMQRCLVVMREETQTCCDPIEDAGDTPVAELNYVIEPFHPDFRYVNIVGDSLVVMSAEGRAFVTFVVDRTELKPDYMNNPKEIGKIIASIDKVKNDPDATITSVSIKGFASPEGTYKHNIELAMGRTATLKEYVRSHYNFDQSIMHTDFEPEDWQGLIEWLDTCRLEHRTEILDIARSDMDPDAKDLTIKRRFPEEYSVILKTVYPWLRHSDYKVTYSIRTFADIDELKRVFRTTPERLRPVDFSRIAATYSPDSPEYEATYMKAVEIYPYNNEANLNAANIMMKRNNLVEAARYVARSGDSVEAIYTRGVLAARNGDFERAQMYMTTAAEQGLDVAISQLELLKKHRAKPTVKYLIQPTEK</sequence>
<dbReference type="SUPFAM" id="SSF103088">
    <property type="entry name" value="OmpA-like"/>
    <property type="match status" value="1"/>
</dbReference>
<dbReference type="Gene3D" id="1.25.40.10">
    <property type="entry name" value="Tetratricopeptide repeat domain"/>
    <property type="match status" value="1"/>
</dbReference>
<dbReference type="EMBL" id="SRZA01000039">
    <property type="protein sequence ID" value="TGY01590.1"/>
    <property type="molecule type" value="Genomic_DNA"/>
</dbReference>
<dbReference type="SUPFAM" id="SSF81901">
    <property type="entry name" value="HCP-like"/>
    <property type="match status" value="1"/>
</dbReference>
<reference evidence="1 3" key="1">
    <citation type="submission" date="2018-09" db="EMBL/GenBank/DDBJ databases">
        <title>Murine metabolic-syndrome-specific gut microbial biobank.</title>
        <authorList>
            <person name="Liu C."/>
        </authorList>
    </citation>
    <scope>NUCLEOTIDE SEQUENCE [LARGE SCALE GENOMIC DNA]</scope>
    <source>
        <strain evidence="1 3">0.1X-D8-26</strain>
    </source>
</reference>
<evidence type="ECO:0000313" key="1">
    <source>
        <dbReference type="EMBL" id="RLT80763.1"/>
    </source>
</evidence>
<protein>
    <submittedName>
        <fullName evidence="1">DUF3868 domain-containing protein</fullName>
    </submittedName>
</protein>
<dbReference type="Proteomes" id="UP000305751">
    <property type="component" value="Unassembled WGS sequence"/>
</dbReference>
<evidence type="ECO:0000313" key="4">
    <source>
        <dbReference type="Proteomes" id="UP000305751"/>
    </source>
</evidence>
<proteinExistence type="predicted"/>
<evidence type="ECO:0000313" key="3">
    <source>
        <dbReference type="Proteomes" id="UP000267159"/>
    </source>
</evidence>
<gene>
    <name evidence="1" type="ORF">D7Y07_06590</name>
    <name evidence="2" type="ORF">E5356_12445</name>
</gene>